<dbReference type="PANTHER" id="PTHR43877">
    <property type="entry name" value="AMINOALKYLPHOSPHONATE N-ACETYLTRANSFERASE-RELATED-RELATED"/>
    <property type="match status" value="1"/>
</dbReference>
<dbReference type="Proteomes" id="UP000316331">
    <property type="component" value="Unassembled WGS sequence"/>
</dbReference>
<dbReference type="InterPro" id="IPR016181">
    <property type="entry name" value="Acyl_CoA_acyltransferase"/>
</dbReference>
<dbReference type="PROSITE" id="PS51186">
    <property type="entry name" value="GNAT"/>
    <property type="match status" value="1"/>
</dbReference>
<protein>
    <submittedName>
        <fullName evidence="4">Ribosomal protein S18 acetylase RimI-like enzyme</fullName>
    </submittedName>
</protein>
<dbReference type="SUPFAM" id="SSF55729">
    <property type="entry name" value="Acyl-CoA N-acyltransferases (Nat)"/>
    <property type="match status" value="1"/>
</dbReference>
<accession>A0A543FH60</accession>
<dbReference type="AlphaFoldDB" id="A0A543FH60"/>
<keyword evidence="4" id="KW-0687">Ribonucleoprotein</keyword>
<dbReference type="GO" id="GO:0005840">
    <property type="term" value="C:ribosome"/>
    <property type="evidence" value="ECO:0007669"/>
    <property type="project" value="UniProtKB-KW"/>
</dbReference>
<evidence type="ECO:0000313" key="4">
    <source>
        <dbReference type="EMBL" id="TQM33177.1"/>
    </source>
</evidence>
<dbReference type="InterPro" id="IPR000182">
    <property type="entry name" value="GNAT_dom"/>
</dbReference>
<name>A0A543FH60_9NOCA</name>
<evidence type="ECO:0000256" key="2">
    <source>
        <dbReference type="ARBA" id="ARBA00023315"/>
    </source>
</evidence>
<evidence type="ECO:0000259" key="3">
    <source>
        <dbReference type="PROSITE" id="PS51186"/>
    </source>
</evidence>
<dbReference type="Pfam" id="PF00583">
    <property type="entry name" value="Acetyltransf_1"/>
    <property type="match status" value="1"/>
</dbReference>
<dbReference type="CDD" id="cd04301">
    <property type="entry name" value="NAT_SF"/>
    <property type="match status" value="1"/>
</dbReference>
<dbReference type="GO" id="GO:0016747">
    <property type="term" value="F:acyltransferase activity, transferring groups other than amino-acyl groups"/>
    <property type="evidence" value="ECO:0007669"/>
    <property type="project" value="InterPro"/>
</dbReference>
<dbReference type="PANTHER" id="PTHR43877:SF2">
    <property type="entry name" value="AMINOALKYLPHOSPHONATE N-ACETYLTRANSFERASE-RELATED"/>
    <property type="match status" value="1"/>
</dbReference>
<dbReference type="InterPro" id="IPR050832">
    <property type="entry name" value="Bact_Acetyltransf"/>
</dbReference>
<keyword evidence="5" id="KW-1185">Reference proteome</keyword>
<dbReference type="EMBL" id="VFPG01000001">
    <property type="protein sequence ID" value="TQM33177.1"/>
    <property type="molecule type" value="Genomic_DNA"/>
</dbReference>
<comment type="caution">
    <text evidence="4">The sequence shown here is derived from an EMBL/GenBank/DDBJ whole genome shotgun (WGS) entry which is preliminary data.</text>
</comment>
<evidence type="ECO:0000256" key="1">
    <source>
        <dbReference type="ARBA" id="ARBA00022679"/>
    </source>
</evidence>
<proteinExistence type="predicted"/>
<organism evidence="4 5">
    <name type="scientific">Nocardia bhagyanarayanae</name>
    <dbReference type="NCBI Taxonomy" id="1215925"/>
    <lineage>
        <taxon>Bacteria</taxon>
        <taxon>Bacillati</taxon>
        <taxon>Actinomycetota</taxon>
        <taxon>Actinomycetes</taxon>
        <taxon>Mycobacteriales</taxon>
        <taxon>Nocardiaceae</taxon>
        <taxon>Nocardia</taxon>
    </lineage>
</organism>
<evidence type="ECO:0000313" key="5">
    <source>
        <dbReference type="Proteomes" id="UP000316331"/>
    </source>
</evidence>
<reference evidence="4 5" key="1">
    <citation type="submission" date="2019-06" db="EMBL/GenBank/DDBJ databases">
        <title>Sequencing the genomes of 1000 actinobacteria strains.</title>
        <authorList>
            <person name="Klenk H.-P."/>
        </authorList>
    </citation>
    <scope>NUCLEOTIDE SEQUENCE [LARGE SCALE GENOMIC DNA]</scope>
    <source>
        <strain evidence="4 5">DSM 103495</strain>
    </source>
</reference>
<gene>
    <name evidence="4" type="ORF">FB390_4895</name>
</gene>
<dbReference type="RefSeq" id="WP_185757153.1">
    <property type="nucleotide sequence ID" value="NZ_VFPG01000001.1"/>
</dbReference>
<dbReference type="Gene3D" id="3.40.630.30">
    <property type="match status" value="1"/>
</dbReference>
<keyword evidence="4" id="KW-0689">Ribosomal protein</keyword>
<keyword evidence="2" id="KW-0012">Acyltransferase</keyword>
<keyword evidence="1" id="KW-0808">Transferase</keyword>
<feature type="domain" description="N-acetyltransferase" evidence="3">
    <location>
        <begin position="6"/>
        <end position="161"/>
    </location>
</feature>
<sequence length="180" mass="19775">MDIESVRVHQLGPDDWHRFRRIRLLALAEAPYAFGSTLAWARARTDQDWRELLAARTQFLATAGDHDLGTVGAVAESDVAHLISMWVAPEARGTGVADLLVRSVIDWAAATGYLGIQLEVSDGNIAAERLYHRHGFRRTGVAGAISSDDARLEFEMRLTLPARPQTVWRAVDDGPCTLGS</sequence>